<dbReference type="CDD" id="cd09272">
    <property type="entry name" value="RNase_HI_RT_Ty1"/>
    <property type="match status" value="1"/>
</dbReference>
<protein>
    <recommendedName>
        <fullName evidence="3">Reverse transcriptase Ty1/copia-type domain-containing protein</fullName>
    </recommendedName>
</protein>
<proteinExistence type="predicted"/>
<comment type="caution">
    <text evidence="1">The sequence shown here is derived from an EMBL/GenBank/DDBJ whole genome shotgun (WGS) entry which is preliminary data.</text>
</comment>
<dbReference type="Proteomes" id="UP000467840">
    <property type="component" value="Chromosome 11"/>
</dbReference>
<keyword evidence="2" id="KW-1185">Reference proteome</keyword>
<organism evidence="1 2">
    <name type="scientific">Hevea brasiliensis</name>
    <name type="common">Para rubber tree</name>
    <name type="synonym">Siphonia brasiliensis</name>
    <dbReference type="NCBI Taxonomy" id="3981"/>
    <lineage>
        <taxon>Eukaryota</taxon>
        <taxon>Viridiplantae</taxon>
        <taxon>Streptophyta</taxon>
        <taxon>Embryophyta</taxon>
        <taxon>Tracheophyta</taxon>
        <taxon>Spermatophyta</taxon>
        <taxon>Magnoliopsida</taxon>
        <taxon>eudicotyledons</taxon>
        <taxon>Gunneridae</taxon>
        <taxon>Pentapetalae</taxon>
        <taxon>rosids</taxon>
        <taxon>fabids</taxon>
        <taxon>Malpighiales</taxon>
        <taxon>Euphorbiaceae</taxon>
        <taxon>Crotonoideae</taxon>
        <taxon>Micrandreae</taxon>
        <taxon>Hevea</taxon>
    </lineage>
</organism>
<dbReference type="PANTHER" id="PTHR11439:SF491">
    <property type="entry name" value="INTEGRASE CATALYTIC DOMAIN-CONTAINING PROTEIN"/>
    <property type="match status" value="1"/>
</dbReference>
<gene>
    <name evidence="1" type="ORF">GH714_005933</name>
</gene>
<reference evidence="1 2" key="1">
    <citation type="journal article" date="2020" name="Mol. Plant">
        <title>The Chromosome-Based Rubber Tree Genome Provides New Insights into Spurge Genome Evolution and Rubber Biosynthesis.</title>
        <authorList>
            <person name="Liu J."/>
            <person name="Shi C."/>
            <person name="Shi C.C."/>
            <person name="Li W."/>
            <person name="Zhang Q.J."/>
            <person name="Zhang Y."/>
            <person name="Li K."/>
            <person name="Lu H.F."/>
            <person name="Shi C."/>
            <person name="Zhu S.T."/>
            <person name="Xiao Z.Y."/>
            <person name="Nan H."/>
            <person name="Yue Y."/>
            <person name="Zhu X.G."/>
            <person name="Wu Y."/>
            <person name="Hong X.N."/>
            <person name="Fan G.Y."/>
            <person name="Tong Y."/>
            <person name="Zhang D."/>
            <person name="Mao C.L."/>
            <person name="Liu Y.L."/>
            <person name="Hao S.J."/>
            <person name="Liu W.Q."/>
            <person name="Lv M.Q."/>
            <person name="Zhang H.B."/>
            <person name="Liu Y."/>
            <person name="Hu-Tang G.R."/>
            <person name="Wang J.P."/>
            <person name="Wang J.H."/>
            <person name="Sun Y.H."/>
            <person name="Ni S.B."/>
            <person name="Chen W.B."/>
            <person name="Zhang X.C."/>
            <person name="Jiao Y.N."/>
            <person name="Eichler E.E."/>
            <person name="Li G.H."/>
            <person name="Liu X."/>
            <person name="Gao L.Z."/>
        </authorList>
    </citation>
    <scope>NUCLEOTIDE SEQUENCE [LARGE SCALE GENOMIC DNA]</scope>
    <source>
        <strain evidence="2">cv. GT1</strain>
        <tissue evidence="1">Leaf</tissue>
    </source>
</reference>
<sequence>MKNLGAAKKILGMEITRDKSVGKLFLSQQAYVKKVLKRFNMDNAKPVTVPFAAHFKLSADMSPKTYEEMEHMSSVPYSSAVGSIMYAMVCTRPDISHAVSVMSRYMACPGKEHWQVVKWILRYLKSTTDVGLTFDRAKMSDSVIGYVDSDFAGDLDKRKSLTSYLFTLSGSAINWKATLQTTVALSTTEAECIALAEVVKEVLWLQDSTCTV</sequence>
<name>A0A6A6N9G8_HEVBR</name>
<dbReference type="PANTHER" id="PTHR11439">
    <property type="entry name" value="GAG-POL-RELATED RETROTRANSPOSON"/>
    <property type="match status" value="1"/>
</dbReference>
<dbReference type="AlphaFoldDB" id="A0A6A6N9G8"/>
<evidence type="ECO:0000313" key="2">
    <source>
        <dbReference type="Proteomes" id="UP000467840"/>
    </source>
</evidence>
<dbReference type="EMBL" id="JAAGAX010000002">
    <property type="protein sequence ID" value="KAF2322037.1"/>
    <property type="molecule type" value="Genomic_DNA"/>
</dbReference>
<accession>A0A6A6N9G8</accession>
<evidence type="ECO:0000313" key="1">
    <source>
        <dbReference type="EMBL" id="KAF2322037.1"/>
    </source>
</evidence>
<evidence type="ECO:0008006" key="3">
    <source>
        <dbReference type="Google" id="ProtNLM"/>
    </source>
</evidence>